<organism evidence="1 2">
    <name type="scientific">Entomophthora muscae</name>
    <dbReference type="NCBI Taxonomy" id="34485"/>
    <lineage>
        <taxon>Eukaryota</taxon>
        <taxon>Fungi</taxon>
        <taxon>Fungi incertae sedis</taxon>
        <taxon>Zoopagomycota</taxon>
        <taxon>Entomophthoromycotina</taxon>
        <taxon>Entomophthoromycetes</taxon>
        <taxon>Entomophthorales</taxon>
        <taxon>Entomophthoraceae</taxon>
        <taxon>Entomophthora</taxon>
    </lineage>
</organism>
<protein>
    <submittedName>
        <fullName evidence="1">Uncharacterized protein</fullName>
    </submittedName>
</protein>
<name>A0ACC2RUY3_9FUNG</name>
<evidence type="ECO:0000313" key="1">
    <source>
        <dbReference type="EMBL" id="KAJ9053869.1"/>
    </source>
</evidence>
<sequence length="841" mass="94191">MADVYPDPLCKRPGPGKAGRPSQINVNYFPITLKNPGTVFHYDVVITPEVPIPINKEVFEAFMCQYSKDKTVLNGIFLAFDGVKNAFAPRRLPFSDVFEDEIVLPERGGSKSKNPRLFKLKLTKVNEIKVDPVEMQARTPAGLMAIMAYNIVFRYQPNKNFVQIKDSFYTRENVHNMSGGLEVWPGFFRSFMPCADGLALNVDTIVCTFYRPGNLLDLITAFIGLRNRDELRDPRFKDHVKRIQSFVRNLRITLSYRGESSREYKIRSISATGADATKFDLVEEGVNKGKTTIAKYFTQKFGTRLQFPMLPCVEIKKGVLIPMELCEVLPGQRYPKKLSESQTAEMIKITCVPPKVRADKIKAGLRLMECDKNECLKQFGITVTPTLKVVNSRILPTPMVLYHPTSKEKALRPMDGAWNLRDKKLFEGMDLQTWAVIVFASEGRIRRNVVEAFLKEHIATCIDTGMRISNQRPKIFYTSPNVNTVGKSVQDIFTQTGNEAKKRPQMLFCILPDKGAQLYGAIKTACELDLGIPTQCVQSEKIFRPNRQYCANVCLKMNAKLGGINASMTPADLGDLKAPPTLVLGADVTHPSPGAIDAASIAAVIGSVDFSAARYSSEIRVQESKVEVILDLKSMIINLLKAFFKTTGAKPAQIIYFRDGVSEGQFQQILVHEMTAIKQACASLQAGYNPKITFVVVQKRHHTRFFPIKQPDMDRSGNCKAGTVVETGICHSHYFDFFLQSHSGLQGTSRPVHYHVLIDEIRFTTDKLQALCNNMCYLFSRATRAVSLVPPVYYAHLAAARARFHYKISDDSDTASIASGGGGDAKVRPVRIELSRVMYYV</sequence>
<comment type="caution">
    <text evidence="1">The sequence shown here is derived from an EMBL/GenBank/DDBJ whole genome shotgun (WGS) entry which is preliminary data.</text>
</comment>
<gene>
    <name evidence="1" type="ORF">DSO57_1020177</name>
</gene>
<accession>A0ACC2RUY3</accession>
<reference evidence="1" key="1">
    <citation type="submission" date="2022-04" db="EMBL/GenBank/DDBJ databases">
        <title>Genome of the entomopathogenic fungus Entomophthora muscae.</title>
        <authorList>
            <person name="Elya C."/>
            <person name="Lovett B.R."/>
            <person name="Lee E."/>
            <person name="Macias A.M."/>
            <person name="Hajek A.E."/>
            <person name="De Bivort B.L."/>
            <person name="Kasson M.T."/>
            <person name="De Fine Licht H.H."/>
            <person name="Stajich J.E."/>
        </authorList>
    </citation>
    <scope>NUCLEOTIDE SEQUENCE</scope>
    <source>
        <strain evidence="1">Berkeley</strain>
    </source>
</reference>
<dbReference type="EMBL" id="QTSX02006483">
    <property type="protein sequence ID" value="KAJ9053869.1"/>
    <property type="molecule type" value="Genomic_DNA"/>
</dbReference>
<dbReference type="Proteomes" id="UP001165960">
    <property type="component" value="Unassembled WGS sequence"/>
</dbReference>
<evidence type="ECO:0000313" key="2">
    <source>
        <dbReference type="Proteomes" id="UP001165960"/>
    </source>
</evidence>
<proteinExistence type="predicted"/>
<keyword evidence="2" id="KW-1185">Reference proteome</keyword>